<name>A0A815NM98_9BILA</name>
<comment type="caution">
    <text evidence="4">The sequence shown here is derived from an EMBL/GenBank/DDBJ whole genome shotgun (WGS) entry which is preliminary data.</text>
</comment>
<evidence type="ECO:0000313" key="5">
    <source>
        <dbReference type="Proteomes" id="UP000663845"/>
    </source>
</evidence>
<keyword evidence="2" id="KW-1133">Transmembrane helix</keyword>
<feature type="transmembrane region" description="Helical" evidence="2">
    <location>
        <begin position="718"/>
        <end position="741"/>
    </location>
</feature>
<evidence type="ECO:0000256" key="1">
    <source>
        <dbReference type="SAM" id="MobiDB-lite"/>
    </source>
</evidence>
<dbReference type="AlphaFoldDB" id="A0A815NM98"/>
<proteinExistence type="predicted"/>
<feature type="region of interest" description="Disordered" evidence="1">
    <location>
        <begin position="566"/>
        <end position="591"/>
    </location>
</feature>
<accession>A0A815NM98</accession>
<dbReference type="Proteomes" id="UP000663845">
    <property type="component" value="Unassembled WGS sequence"/>
</dbReference>
<feature type="signal peptide" evidence="3">
    <location>
        <begin position="1"/>
        <end position="21"/>
    </location>
</feature>
<keyword evidence="2" id="KW-0812">Transmembrane</keyword>
<feature type="chain" id="PRO_5032977667" evidence="3">
    <location>
        <begin position="22"/>
        <end position="779"/>
    </location>
</feature>
<evidence type="ECO:0000256" key="2">
    <source>
        <dbReference type="SAM" id="Phobius"/>
    </source>
</evidence>
<evidence type="ECO:0000313" key="4">
    <source>
        <dbReference type="EMBL" id="CAF1439850.1"/>
    </source>
</evidence>
<keyword evidence="3" id="KW-0732">Signal</keyword>
<evidence type="ECO:0000256" key="3">
    <source>
        <dbReference type="SAM" id="SignalP"/>
    </source>
</evidence>
<keyword evidence="2" id="KW-0472">Membrane</keyword>
<organism evidence="4 5">
    <name type="scientific">Adineta steineri</name>
    <dbReference type="NCBI Taxonomy" id="433720"/>
    <lineage>
        <taxon>Eukaryota</taxon>
        <taxon>Metazoa</taxon>
        <taxon>Spiralia</taxon>
        <taxon>Gnathifera</taxon>
        <taxon>Rotifera</taxon>
        <taxon>Eurotatoria</taxon>
        <taxon>Bdelloidea</taxon>
        <taxon>Adinetida</taxon>
        <taxon>Adinetidae</taxon>
        <taxon>Adineta</taxon>
    </lineage>
</organism>
<protein>
    <submittedName>
        <fullName evidence="4">Uncharacterized protein</fullName>
    </submittedName>
</protein>
<gene>
    <name evidence="4" type="ORF">JYZ213_LOCUS40053</name>
</gene>
<feature type="region of interest" description="Disordered" evidence="1">
    <location>
        <begin position="668"/>
        <end position="697"/>
    </location>
</feature>
<dbReference type="EMBL" id="CAJNOG010001400">
    <property type="protein sequence ID" value="CAF1439850.1"/>
    <property type="molecule type" value="Genomic_DNA"/>
</dbReference>
<sequence length="779" mass="83806">MEWGVRLALVLLASLCILLDGSHFRGGIISWRPLNSTVTGNFTTILLHQRYFWYRLWGSFSAPYCRELDVANGKNITVPGANLICLANCATSPGFSAISAIMITSDCDNSTIIQSWGGELYTPLTLPLTTDITIGFNSSAWLNQLFKGNGSGWSIVNRLNLAVRPDGYINSSPVTTTLPCILYQRNVSITHVVQMSDNDYGDYLLCRWSNSNQTYNYDKVNECGGVCSAMPNGTKLFGSNCTLQFILPRVNIYYAVALQIEDYYTSSSLVPMSSVPIQFLFYAYDSPASACGTAPSIIGVRPNRACIGVPVGVQLNETIEVQTYCPGQTIVDFVTSSPIGMTHSTISNPSTGLWIMTLTWTPIVNQLGPQGFCAGAVDNSILQSAPWCITYLVGYDSPNLILPVLVQGSASPIGTVFSNQSLFSIQATSTVGRPSRNTTNVCFHYDSTNATVFCYDAGYSPNVIYTGYTIVIVTNYTWTPGQSYYVTMDNGFASGSVFCHAESLAITDKTFWRFDIWNPAHSSTTTTTTTPPTTHTVTSLGTTTTSINTACTTSGIVVTSTNASTTTTTVTTTPPTTAGPTTAGPTTTGTTTESTIPVFYPLDFVNAESLAITDKTFWRFDIWNPAHSSTTTTTTTPPTTHTVTSLGTTTTSINTACTTSGIVVTSTNASTTTTTASTTPPTTAGPTTAGPTTTGTTTESTIPVFYPVDFENACKQPVAIMSAVMMVAFMPIQALAMYAAFTKFSNIHKPSNIAAKKRHQQRMKNILGPKNTFTRVSNF</sequence>
<reference evidence="4" key="1">
    <citation type="submission" date="2021-02" db="EMBL/GenBank/DDBJ databases">
        <authorList>
            <person name="Nowell W R."/>
        </authorList>
    </citation>
    <scope>NUCLEOTIDE SEQUENCE</scope>
</reference>